<dbReference type="Proteomes" id="UP001595867">
    <property type="component" value="Unassembled WGS sequence"/>
</dbReference>
<feature type="compositionally biased region" description="Pro residues" evidence="1">
    <location>
        <begin position="49"/>
        <end position="85"/>
    </location>
</feature>
<reference evidence="3" key="1">
    <citation type="journal article" date="2019" name="Int. J. Syst. Evol. Microbiol.">
        <title>The Global Catalogue of Microorganisms (GCM) 10K type strain sequencing project: providing services to taxonomists for standard genome sequencing and annotation.</title>
        <authorList>
            <consortium name="The Broad Institute Genomics Platform"/>
            <consortium name="The Broad Institute Genome Sequencing Center for Infectious Disease"/>
            <person name="Wu L."/>
            <person name="Ma J."/>
        </authorList>
    </citation>
    <scope>NUCLEOTIDE SEQUENCE [LARGE SCALE GENOMIC DNA]</scope>
    <source>
        <strain evidence="3">TBRC 5832</strain>
    </source>
</reference>
<sequence>MTEAYPSREDRIVAEFGDGYEVEGIAARYGLTVEQVFAVVEREVGPAGQAPPPGHYAPPAPGHYAPPAPGHYAPPAPGHYAPPAPGYQGIPGYPVPPEYQGPIDYRRPADHPGPGFQTPPGSYPPQPDPAPLPPGYPAPAPPPAYYAPSSYEAAESAVLEAVVADYGDGHDVAMIAGKYGITVEQVYLVVQRVLGSDRP</sequence>
<comment type="caution">
    <text evidence="2">The sequence shown here is derived from an EMBL/GenBank/DDBJ whole genome shotgun (WGS) entry which is preliminary data.</text>
</comment>
<organism evidence="2 3">
    <name type="scientific">Actinoplanes subglobosus</name>
    <dbReference type="NCBI Taxonomy" id="1547892"/>
    <lineage>
        <taxon>Bacteria</taxon>
        <taxon>Bacillati</taxon>
        <taxon>Actinomycetota</taxon>
        <taxon>Actinomycetes</taxon>
        <taxon>Micromonosporales</taxon>
        <taxon>Micromonosporaceae</taxon>
        <taxon>Actinoplanes</taxon>
    </lineage>
</organism>
<evidence type="ECO:0000313" key="3">
    <source>
        <dbReference type="Proteomes" id="UP001595867"/>
    </source>
</evidence>
<protein>
    <submittedName>
        <fullName evidence="2">Uncharacterized protein</fullName>
    </submittedName>
</protein>
<dbReference type="RefSeq" id="WP_378071408.1">
    <property type="nucleotide sequence ID" value="NZ_JBHSBL010000024.1"/>
</dbReference>
<gene>
    <name evidence="2" type="ORF">ACFO0C_36855</name>
</gene>
<feature type="region of interest" description="Disordered" evidence="1">
    <location>
        <begin position="45"/>
        <end position="138"/>
    </location>
</feature>
<evidence type="ECO:0000256" key="1">
    <source>
        <dbReference type="SAM" id="MobiDB-lite"/>
    </source>
</evidence>
<keyword evidence="3" id="KW-1185">Reference proteome</keyword>
<name>A0ABV8J2M3_9ACTN</name>
<evidence type="ECO:0000313" key="2">
    <source>
        <dbReference type="EMBL" id="MFC4070534.1"/>
    </source>
</evidence>
<feature type="compositionally biased region" description="Pro residues" evidence="1">
    <location>
        <begin position="121"/>
        <end position="138"/>
    </location>
</feature>
<dbReference type="EMBL" id="JBHSBL010000024">
    <property type="protein sequence ID" value="MFC4070534.1"/>
    <property type="molecule type" value="Genomic_DNA"/>
</dbReference>
<proteinExistence type="predicted"/>
<accession>A0ABV8J2M3</accession>